<dbReference type="PANTHER" id="PTHR38166:SF1">
    <property type="entry name" value="C2H2-TYPE DOMAIN-CONTAINING PROTEIN"/>
    <property type="match status" value="1"/>
</dbReference>
<proteinExistence type="predicted"/>
<dbReference type="PANTHER" id="PTHR38166">
    <property type="entry name" value="C2H2-TYPE DOMAIN-CONTAINING PROTEIN-RELATED"/>
    <property type="match status" value="1"/>
</dbReference>
<evidence type="ECO:0000313" key="1">
    <source>
        <dbReference type="EMBL" id="ELQ58486.1"/>
    </source>
</evidence>
<dbReference type="EMBL" id="JH795813">
    <property type="protein sequence ID" value="ELQ58486.1"/>
    <property type="molecule type" value="Genomic_DNA"/>
</dbReference>
<evidence type="ECO:0008006" key="2">
    <source>
        <dbReference type="Google" id="ProtNLM"/>
    </source>
</evidence>
<reference evidence="1" key="1">
    <citation type="journal article" date="2012" name="PLoS Genet.">
        <title>Comparative analysis of the genomes of two field isolates of the rice blast fungus Magnaporthe oryzae.</title>
        <authorList>
            <person name="Xue M."/>
            <person name="Yang J."/>
            <person name="Li Z."/>
            <person name="Hu S."/>
            <person name="Yao N."/>
            <person name="Dean R.A."/>
            <person name="Zhao W."/>
            <person name="Shen M."/>
            <person name="Zhang H."/>
            <person name="Li C."/>
            <person name="Liu L."/>
            <person name="Cao L."/>
            <person name="Xu X."/>
            <person name="Xing Y."/>
            <person name="Hsiang T."/>
            <person name="Zhang Z."/>
            <person name="Xu J.R."/>
            <person name="Peng Y.L."/>
        </authorList>
    </citation>
    <scope>NUCLEOTIDE SEQUENCE [LARGE SCALE GENOMIC DNA]</scope>
    <source>
        <strain evidence="1">P131</strain>
    </source>
</reference>
<sequence length="376" mass="42348">MVDWEKSRGHVIAQIWSIRPTWQGCDRGFYRADLLARHRQHDHSLELVSQPRGTSDFMSGEASTTVPGTLQDWSRMVGDMLFATSNSRPQNIWKVALLDTGMSVCSKSFDSFYAPWSVDQDFDSGNTPGHLESAANLDQHFEQFLGTSGTSSTNAVFPLASPWNDWDYEMFTCPTQTYDNSTNRLLSTYPIVQSSDASGIDNRLLTTPTYIPQPHKLPSPQFHRPAKHGFVEDASGPAKRTKMGKQSSGGRISCPYFKRFPEVFCSRRTCLGPGFDGMNRLNRCGMDFGDSKRLDEHMRALEPCFAVDLRPDQGFISHPQWNEIQTNRKHGVEVEDKWRQIYLVLFPDADPSAIPGPYFNGFATSSDGRIHATNKC</sequence>
<name>L7IRD4_PYRO1</name>
<dbReference type="AlphaFoldDB" id="L7IRD4"/>
<gene>
    <name evidence="1" type="ORF">OOW_P131scaffold01612g9</name>
</gene>
<accession>L7IRD4</accession>
<organism>
    <name type="scientific">Pyricularia oryzae (strain P131)</name>
    <name type="common">Rice blast fungus</name>
    <name type="synonym">Magnaporthe oryzae</name>
    <dbReference type="NCBI Taxonomy" id="1143193"/>
    <lineage>
        <taxon>Eukaryota</taxon>
        <taxon>Fungi</taxon>
        <taxon>Dikarya</taxon>
        <taxon>Ascomycota</taxon>
        <taxon>Pezizomycotina</taxon>
        <taxon>Sordariomycetes</taxon>
        <taxon>Sordariomycetidae</taxon>
        <taxon>Magnaporthales</taxon>
        <taxon>Pyriculariaceae</taxon>
        <taxon>Pyricularia</taxon>
    </lineage>
</organism>
<protein>
    <recommendedName>
        <fullName evidence="2">C2H2-type domain-containing protein</fullName>
    </recommendedName>
</protein>